<dbReference type="Proteomes" id="UP001222800">
    <property type="component" value="Chromosome"/>
</dbReference>
<organism evidence="1 2">
    <name type="scientific">Tepidibacter hydrothermalis</name>
    <dbReference type="NCBI Taxonomy" id="3036126"/>
    <lineage>
        <taxon>Bacteria</taxon>
        <taxon>Bacillati</taxon>
        <taxon>Bacillota</taxon>
        <taxon>Clostridia</taxon>
        <taxon>Peptostreptococcales</taxon>
        <taxon>Peptostreptococcaceae</taxon>
        <taxon>Tepidibacter</taxon>
    </lineage>
</organism>
<evidence type="ECO:0000313" key="2">
    <source>
        <dbReference type="Proteomes" id="UP001222800"/>
    </source>
</evidence>
<name>A0ABY8ED95_9FIRM</name>
<protein>
    <recommendedName>
        <fullName evidence="3">Sigma-70 family RNA polymerase sigma factor</fullName>
    </recommendedName>
</protein>
<keyword evidence="2" id="KW-1185">Reference proteome</keyword>
<gene>
    <name evidence="1" type="ORF">P4S50_02175</name>
</gene>
<reference evidence="1 2" key="1">
    <citation type="submission" date="2023-03" db="EMBL/GenBank/DDBJ databases">
        <title>Complete genome sequence of Tepidibacter sp. SWIR-1, isolated from a deep-sea hydrothermal vent.</title>
        <authorList>
            <person name="Li X."/>
        </authorList>
    </citation>
    <scope>NUCLEOTIDE SEQUENCE [LARGE SCALE GENOMIC DNA]</scope>
    <source>
        <strain evidence="1 2">SWIR-1</strain>
    </source>
</reference>
<evidence type="ECO:0000313" key="1">
    <source>
        <dbReference type="EMBL" id="WFD10901.1"/>
    </source>
</evidence>
<sequence>MSKSDDGQAGKRKKFFIPIDGKLYETSEEIYKTYYSMDRRERYLEERSRKHELSYEGLTDVDYPVEEKMVNKPKNVDDDVITSILIEKMLVVITKLSQEEKQLIQELFFCGKSEVALAKEIGVARTTLQSRKYKILSKIKKLLKN</sequence>
<dbReference type="RefSeq" id="WP_277732866.1">
    <property type="nucleotide sequence ID" value="NZ_CP120733.1"/>
</dbReference>
<proteinExistence type="predicted"/>
<dbReference type="InterPro" id="IPR013324">
    <property type="entry name" value="RNA_pol_sigma_r3/r4-like"/>
</dbReference>
<evidence type="ECO:0008006" key="3">
    <source>
        <dbReference type="Google" id="ProtNLM"/>
    </source>
</evidence>
<accession>A0ABY8ED95</accession>
<dbReference type="SUPFAM" id="SSF88659">
    <property type="entry name" value="Sigma3 and sigma4 domains of RNA polymerase sigma factors"/>
    <property type="match status" value="1"/>
</dbReference>
<dbReference type="EMBL" id="CP120733">
    <property type="protein sequence ID" value="WFD10901.1"/>
    <property type="molecule type" value="Genomic_DNA"/>
</dbReference>
<dbReference type="Gene3D" id="1.20.140.160">
    <property type="match status" value="1"/>
</dbReference>